<dbReference type="GO" id="GO:0008270">
    <property type="term" value="F:zinc ion binding"/>
    <property type="evidence" value="ECO:0007669"/>
    <property type="project" value="InterPro"/>
</dbReference>
<evidence type="ECO:0000256" key="7">
    <source>
        <dbReference type="PIRSR" id="PIRSR037945-1"/>
    </source>
</evidence>
<dbReference type="FunFam" id="3.40.80.10:FF:000001">
    <property type="entry name" value="Peptidoglycan recognition protein 1"/>
    <property type="match status" value="1"/>
</dbReference>
<feature type="disulfide bond" evidence="7">
    <location>
        <begin position="53"/>
        <end position="59"/>
    </location>
</feature>
<reference evidence="10" key="1">
    <citation type="submission" date="2021-01" db="EMBL/GenBank/DDBJ databases">
        <authorList>
            <person name="Li R."/>
            <person name="Bekaert M."/>
        </authorList>
    </citation>
    <scope>NUCLEOTIDE SEQUENCE</scope>
    <source>
        <strain evidence="10">Farmed</strain>
    </source>
</reference>
<dbReference type="Gene3D" id="3.40.80.10">
    <property type="entry name" value="Peptidoglycan recognition protein-like"/>
    <property type="match status" value="1"/>
</dbReference>
<dbReference type="CDD" id="cd06583">
    <property type="entry name" value="PGRP"/>
    <property type="match status" value="1"/>
</dbReference>
<dbReference type="PANTHER" id="PTHR11022">
    <property type="entry name" value="PEPTIDOGLYCAN RECOGNITION PROTEIN"/>
    <property type="match status" value="1"/>
</dbReference>
<evidence type="ECO:0000256" key="3">
    <source>
        <dbReference type="ARBA" id="ARBA00022729"/>
    </source>
</evidence>
<accession>A0A812E5I9</accession>
<feature type="domain" description="Peptidoglycan recognition protein family" evidence="9">
    <location>
        <begin position="17"/>
        <end position="159"/>
    </location>
</feature>
<dbReference type="InterPro" id="IPR017331">
    <property type="entry name" value="Peptidoglycan_recognition"/>
</dbReference>
<dbReference type="GO" id="GO:0042834">
    <property type="term" value="F:peptidoglycan binding"/>
    <property type="evidence" value="ECO:0007669"/>
    <property type="project" value="InterPro"/>
</dbReference>
<keyword evidence="5 7" id="KW-1015">Disulfide bond</keyword>
<name>A0A812E5I9_ACAPH</name>
<evidence type="ECO:0000256" key="5">
    <source>
        <dbReference type="ARBA" id="ARBA00023157"/>
    </source>
</evidence>
<organism evidence="10 11">
    <name type="scientific">Acanthosepion pharaonis</name>
    <name type="common">Pharaoh cuttlefish</name>
    <name type="synonym">Sepia pharaonis</name>
    <dbReference type="NCBI Taxonomy" id="158019"/>
    <lineage>
        <taxon>Eukaryota</taxon>
        <taxon>Metazoa</taxon>
        <taxon>Spiralia</taxon>
        <taxon>Lophotrochozoa</taxon>
        <taxon>Mollusca</taxon>
        <taxon>Cephalopoda</taxon>
        <taxon>Coleoidea</taxon>
        <taxon>Decapodiformes</taxon>
        <taxon>Sepiida</taxon>
        <taxon>Sepiina</taxon>
        <taxon>Sepiidae</taxon>
        <taxon>Acanthosepion</taxon>
    </lineage>
</organism>
<dbReference type="Pfam" id="PF01510">
    <property type="entry name" value="Amidase_2"/>
    <property type="match status" value="1"/>
</dbReference>
<comment type="similarity">
    <text evidence="1 6">Belongs to the N-acetylmuramoyl-L-alanine amidase 2 family.</text>
</comment>
<keyword evidence="2 6" id="KW-0399">Innate immunity</keyword>
<feature type="domain" description="N-acetylmuramoyl-L-alanine amidase" evidence="8">
    <location>
        <begin position="28"/>
        <end position="165"/>
    </location>
</feature>
<keyword evidence="11" id="KW-1185">Reference proteome</keyword>
<proteinExistence type="inferred from homology"/>
<evidence type="ECO:0000259" key="9">
    <source>
        <dbReference type="SMART" id="SM00701"/>
    </source>
</evidence>
<dbReference type="InterPro" id="IPR006619">
    <property type="entry name" value="PGRP_domain_met/bac"/>
</dbReference>
<keyword evidence="4 6" id="KW-0391">Immunity</keyword>
<evidence type="ECO:0000256" key="2">
    <source>
        <dbReference type="ARBA" id="ARBA00022588"/>
    </source>
</evidence>
<evidence type="ECO:0000256" key="1">
    <source>
        <dbReference type="ARBA" id="ARBA00007553"/>
    </source>
</evidence>
<protein>
    <recommendedName>
        <fullName evidence="6">Peptidoglycan-recognition protein</fullName>
    </recommendedName>
</protein>
<gene>
    <name evidence="10" type="ORF">SPHA_66612</name>
</gene>
<dbReference type="PIRSF" id="PIRSF037945">
    <property type="entry name" value="PGRPs"/>
    <property type="match status" value="1"/>
</dbReference>
<sequence>MNCNNSAFLGPYGCKCLKVVKRNEWGAQQPKEVVSIPLPVEMVFIHHTAMSPCYSIQTCSEEMRKIQDLHMITRGWYDIGYNYLVGEDGRVYEGRGWNREGAHTKGFNRDAVAISVMGDFTSREPNEKALKAVKDLISCAIENNIITENYRLYGHRDVRDTACPGNSFYKLIQTWPHYDFHKPTKEPIIG</sequence>
<dbReference type="AlphaFoldDB" id="A0A812E5I9"/>
<dbReference type="GO" id="GO:0045087">
    <property type="term" value="P:innate immune response"/>
    <property type="evidence" value="ECO:0007669"/>
    <property type="project" value="UniProtKB-KW"/>
</dbReference>
<dbReference type="InterPro" id="IPR002502">
    <property type="entry name" value="Amidase_domain"/>
</dbReference>
<evidence type="ECO:0000313" key="11">
    <source>
        <dbReference type="Proteomes" id="UP000597762"/>
    </source>
</evidence>
<dbReference type="EMBL" id="CAHIKZ030004810">
    <property type="protein sequence ID" value="CAE1315746.1"/>
    <property type="molecule type" value="Genomic_DNA"/>
</dbReference>
<dbReference type="PANTHER" id="PTHR11022:SF41">
    <property type="entry name" value="PEPTIDOGLYCAN-RECOGNITION PROTEIN LC-RELATED"/>
    <property type="match status" value="1"/>
</dbReference>
<comment type="caution">
    <text evidence="10">The sequence shown here is derived from an EMBL/GenBank/DDBJ whole genome shotgun (WGS) entry which is preliminary data.</text>
</comment>
<feature type="disulfide bond" evidence="7">
    <location>
        <begin position="16"/>
        <end position="139"/>
    </location>
</feature>
<keyword evidence="3" id="KW-0732">Signal</keyword>
<dbReference type="SMART" id="SM00644">
    <property type="entry name" value="Ami_2"/>
    <property type="match status" value="1"/>
</dbReference>
<evidence type="ECO:0000313" key="10">
    <source>
        <dbReference type="EMBL" id="CAE1315746.1"/>
    </source>
</evidence>
<evidence type="ECO:0000256" key="4">
    <source>
        <dbReference type="ARBA" id="ARBA00022859"/>
    </source>
</evidence>
<dbReference type="InterPro" id="IPR036505">
    <property type="entry name" value="Amidase/PGRP_sf"/>
</dbReference>
<dbReference type="SMART" id="SM00701">
    <property type="entry name" value="PGRP"/>
    <property type="match status" value="1"/>
</dbReference>
<evidence type="ECO:0000259" key="8">
    <source>
        <dbReference type="SMART" id="SM00644"/>
    </source>
</evidence>
<dbReference type="GO" id="GO:0009253">
    <property type="term" value="P:peptidoglycan catabolic process"/>
    <property type="evidence" value="ECO:0007669"/>
    <property type="project" value="InterPro"/>
</dbReference>
<dbReference type="SUPFAM" id="SSF55846">
    <property type="entry name" value="N-acetylmuramoyl-L-alanine amidase-like"/>
    <property type="match status" value="1"/>
</dbReference>
<dbReference type="Proteomes" id="UP000597762">
    <property type="component" value="Unassembled WGS sequence"/>
</dbReference>
<evidence type="ECO:0000256" key="6">
    <source>
        <dbReference type="PIRNR" id="PIRNR037945"/>
    </source>
</evidence>
<dbReference type="InterPro" id="IPR015510">
    <property type="entry name" value="PGRP"/>
</dbReference>
<dbReference type="OrthoDB" id="10001926at2759"/>
<dbReference type="GO" id="GO:0008745">
    <property type="term" value="F:N-acetylmuramoyl-L-alanine amidase activity"/>
    <property type="evidence" value="ECO:0007669"/>
    <property type="project" value="InterPro"/>
</dbReference>